<comment type="caution">
    <text evidence="1">The sequence shown here is derived from an EMBL/GenBank/DDBJ whole genome shotgun (WGS) entry which is preliminary data.</text>
</comment>
<dbReference type="EMBL" id="JAUKVY010000035">
    <property type="protein sequence ID" value="MDO1537064.1"/>
    <property type="molecule type" value="Genomic_DNA"/>
</dbReference>
<reference evidence="1" key="1">
    <citation type="submission" date="2023-06" db="EMBL/GenBank/DDBJ databases">
        <authorList>
            <person name="Jiang Y."/>
            <person name="Liu Q."/>
        </authorList>
    </citation>
    <scope>NUCLEOTIDE SEQUENCE</scope>
    <source>
        <strain evidence="1">CGMCC 1.12090</strain>
    </source>
</reference>
<gene>
    <name evidence="1" type="ORF">Q2T77_32835</name>
</gene>
<dbReference type="RefSeq" id="WP_301815319.1">
    <property type="nucleotide sequence ID" value="NZ_JAUJZH010000035.1"/>
</dbReference>
<sequence length="50" mass="5682">MRRLLFSLLFLAGGVAHEWRNPVNCQCISARQVIGAERGRRRRGALSDRS</sequence>
<evidence type="ECO:0000313" key="2">
    <source>
        <dbReference type="Proteomes" id="UP001169027"/>
    </source>
</evidence>
<keyword evidence="2" id="KW-1185">Reference proteome</keyword>
<organism evidence="1 2">
    <name type="scientific">Variovorax ginsengisoli</name>
    <dbReference type="NCBI Taxonomy" id="363844"/>
    <lineage>
        <taxon>Bacteria</taxon>
        <taxon>Pseudomonadati</taxon>
        <taxon>Pseudomonadota</taxon>
        <taxon>Betaproteobacteria</taxon>
        <taxon>Burkholderiales</taxon>
        <taxon>Comamonadaceae</taxon>
        <taxon>Variovorax</taxon>
    </lineage>
</organism>
<protein>
    <submittedName>
        <fullName evidence="1">Uncharacterized protein</fullName>
    </submittedName>
</protein>
<accession>A0ABT8SFE6</accession>
<evidence type="ECO:0000313" key="1">
    <source>
        <dbReference type="EMBL" id="MDO1537064.1"/>
    </source>
</evidence>
<dbReference type="Proteomes" id="UP001169027">
    <property type="component" value="Unassembled WGS sequence"/>
</dbReference>
<name>A0ABT8SFE6_9BURK</name>
<proteinExistence type="predicted"/>